<dbReference type="Pfam" id="PF12698">
    <property type="entry name" value="ABC2_membrane_3"/>
    <property type="match status" value="1"/>
</dbReference>
<protein>
    <submittedName>
        <fullName evidence="7">ABC transporter permease</fullName>
    </submittedName>
</protein>
<name>A0A3L7JRB5_9BACI</name>
<comment type="caution">
    <text evidence="7">The sequence shown here is derived from an EMBL/GenBank/DDBJ whole genome shotgun (WGS) entry which is preliminary data.</text>
</comment>
<dbReference type="PIRSF" id="PIRSF006648">
    <property type="entry name" value="DrrB"/>
    <property type="match status" value="1"/>
</dbReference>
<keyword evidence="2 5" id="KW-0812">Transmembrane</keyword>
<evidence type="ECO:0000313" key="8">
    <source>
        <dbReference type="Proteomes" id="UP000276770"/>
    </source>
</evidence>
<feature type="transmembrane region" description="Helical" evidence="5">
    <location>
        <begin position="163"/>
        <end position="182"/>
    </location>
</feature>
<dbReference type="Proteomes" id="UP000276770">
    <property type="component" value="Unassembled WGS sequence"/>
</dbReference>
<keyword evidence="8" id="KW-1185">Reference proteome</keyword>
<keyword evidence="3 5" id="KW-1133">Transmembrane helix</keyword>
<feature type="domain" description="ABC transmembrane type-2" evidence="6">
    <location>
        <begin position="20"/>
        <end position="242"/>
    </location>
</feature>
<feature type="transmembrane region" description="Helical" evidence="5">
    <location>
        <begin position="21"/>
        <end position="40"/>
    </location>
</feature>
<dbReference type="GO" id="GO:0140359">
    <property type="term" value="F:ABC-type transporter activity"/>
    <property type="evidence" value="ECO:0007669"/>
    <property type="project" value="InterPro"/>
</dbReference>
<organism evidence="7 8">
    <name type="scientific">Falsibacillus albus</name>
    <dbReference type="NCBI Taxonomy" id="2478915"/>
    <lineage>
        <taxon>Bacteria</taxon>
        <taxon>Bacillati</taxon>
        <taxon>Bacillota</taxon>
        <taxon>Bacilli</taxon>
        <taxon>Bacillales</taxon>
        <taxon>Bacillaceae</taxon>
        <taxon>Falsibacillus</taxon>
    </lineage>
</organism>
<feature type="transmembrane region" description="Helical" evidence="5">
    <location>
        <begin position="108"/>
        <end position="131"/>
    </location>
</feature>
<evidence type="ECO:0000256" key="3">
    <source>
        <dbReference type="ARBA" id="ARBA00022989"/>
    </source>
</evidence>
<dbReference type="InterPro" id="IPR013525">
    <property type="entry name" value="ABC2_TM"/>
</dbReference>
<dbReference type="InterPro" id="IPR000412">
    <property type="entry name" value="ABC_2_transport"/>
</dbReference>
<feature type="transmembrane region" description="Helical" evidence="5">
    <location>
        <begin position="52"/>
        <end position="73"/>
    </location>
</feature>
<evidence type="ECO:0000256" key="4">
    <source>
        <dbReference type="ARBA" id="ARBA00023136"/>
    </source>
</evidence>
<accession>A0A3L7JRB5</accession>
<feature type="transmembrane region" description="Helical" evidence="5">
    <location>
        <begin position="137"/>
        <end position="156"/>
    </location>
</feature>
<sequence length="245" mass="27910">MNIFARQCTIEILRILRNPYYVFWSLAMPIVFYFIFTKVVNTNIPDVSLWQAHYLMSMTTFSVMGSAISTLGIRMVQERALGWTTYIQITPLRDSVYFMGKMVGQSMIHLFSITVIFIAGFLINGVSLSLYEWIMCGLWILAASIPFLALGTLIGAMKRADTAAGISNLLFMILAITGGMWMPMDAMPKLMRQIAQWLPSYNFGSGAWEIIRGHSPQWKNILVLASYLLLFMVLSIYIRRKQEVV</sequence>
<dbReference type="OrthoDB" id="63188at2"/>
<evidence type="ECO:0000256" key="1">
    <source>
        <dbReference type="ARBA" id="ARBA00004141"/>
    </source>
</evidence>
<proteinExistence type="predicted"/>
<evidence type="ECO:0000259" key="6">
    <source>
        <dbReference type="PROSITE" id="PS51012"/>
    </source>
</evidence>
<dbReference type="GO" id="GO:0043190">
    <property type="term" value="C:ATP-binding cassette (ABC) transporter complex"/>
    <property type="evidence" value="ECO:0007669"/>
    <property type="project" value="InterPro"/>
</dbReference>
<evidence type="ECO:0000313" key="7">
    <source>
        <dbReference type="EMBL" id="RLQ93206.1"/>
    </source>
</evidence>
<gene>
    <name evidence="7" type="ORF">D9X91_18410</name>
</gene>
<dbReference type="InterPro" id="IPR051784">
    <property type="entry name" value="Nod_factor_ABC_transporter"/>
</dbReference>
<dbReference type="EMBL" id="RCVZ01000016">
    <property type="protein sequence ID" value="RLQ93206.1"/>
    <property type="molecule type" value="Genomic_DNA"/>
</dbReference>
<comment type="subcellular location">
    <subcellularLocation>
        <location evidence="1">Membrane</location>
        <topology evidence="1">Multi-pass membrane protein</topology>
    </subcellularLocation>
</comment>
<evidence type="ECO:0000256" key="2">
    <source>
        <dbReference type="ARBA" id="ARBA00022692"/>
    </source>
</evidence>
<dbReference type="PANTHER" id="PTHR43229">
    <property type="entry name" value="NODULATION PROTEIN J"/>
    <property type="match status" value="1"/>
</dbReference>
<feature type="transmembrane region" description="Helical" evidence="5">
    <location>
        <begin position="221"/>
        <end position="238"/>
    </location>
</feature>
<evidence type="ECO:0000256" key="5">
    <source>
        <dbReference type="SAM" id="Phobius"/>
    </source>
</evidence>
<reference evidence="7 8" key="1">
    <citation type="submission" date="2018-10" db="EMBL/GenBank/DDBJ databases">
        <title>Falsibacillus sp. genome draft.</title>
        <authorList>
            <person name="Shi S."/>
        </authorList>
    </citation>
    <scope>NUCLEOTIDE SEQUENCE [LARGE SCALE GENOMIC DNA]</scope>
    <source>
        <strain evidence="7 8">GY 10110</strain>
    </source>
</reference>
<dbReference type="InterPro" id="IPR047817">
    <property type="entry name" value="ABC2_TM_bact-type"/>
</dbReference>
<dbReference type="RefSeq" id="WP_121682114.1">
    <property type="nucleotide sequence ID" value="NZ_RCVZ01000016.1"/>
</dbReference>
<dbReference type="PANTHER" id="PTHR43229:SF6">
    <property type="entry name" value="ABC-TYPE MULTIDRUG TRANSPORT SYSTEM, PERMEASE COMPONENT"/>
    <property type="match status" value="1"/>
</dbReference>
<dbReference type="PROSITE" id="PS51012">
    <property type="entry name" value="ABC_TM2"/>
    <property type="match status" value="1"/>
</dbReference>
<keyword evidence="4 5" id="KW-0472">Membrane</keyword>
<dbReference type="AlphaFoldDB" id="A0A3L7JRB5"/>